<accession>A0A4R2P4P0</accession>
<dbReference type="CDD" id="cd09757">
    <property type="entry name" value="Cas8c_I-C"/>
    <property type="match status" value="1"/>
</dbReference>
<dbReference type="Proteomes" id="UP000295416">
    <property type="component" value="Unassembled WGS sequence"/>
</dbReference>
<evidence type="ECO:0000313" key="2">
    <source>
        <dbReference type="Proteomes" id="UP000295416"/>
    </source>
</evidence>
<dbReference type="EMBL" id="SLXK01000013">
    <property type="protein sequence ID" value="TCP29034.1"/>
    <property type="molecule type" value="Genomic_DNA"/>
</dbReference>
<dbReference type="AlphaFoldDB" id="A0A4R2P4P0"/>
<name>A0A4R2P4P0_9BACL</name>
<dbReference type="RefSeq" id="WP_132746142.1">
    <property type="nucleotide sequence ID" value="NZ_SLXK01000013.1"/>
</dbReference>
<comment type="caution">
    <text evidence="1">The sequence shown here is derived from an EMBL/GenBank/DDBJ whole genome shotgun (WGS) entry which is preliminary data.</text>
</comment>
<dbReference type="Pfam" id="PF09709">
    <property type="entry name" value="Cas_Csd1"/>
    <property type="match status" value="1"/>
</dbReference>
<gene>
    <name evidence="1" type="ORF">EV207_11370</name>
</gene>
<evidence type="ECO:0000313" key="1">
    <source>
        <dbReference type="EMBL" id="TCP29034.1"/>
    </source>
</evidence>
<sequence length="637" mass="73353">MGWLRDLFETYENNTSKIGVIEKGRGDQEFTLLPVSHTTQNAQIEVVVDKEGNFYSAKVVDKQDATTIIPCTEASISRGNSAVPRPLHDNLFYVAGDFVEFGGDPKSSSLHIAYMEQLGKWCHSKHSHPRIEAIYKYLLKSTMTKDLVKSKVLLLDERNQLINKWTKREKDLYGEKPLIFKVLSGTQDKVFIRFDVHTIKKVHTKIWKDESIYNSFIAFYKENLRENDICYVTSKDNPKTNKHTSNIRYQGDKTKLISANDKSGYTYRGRFRDSNSVANISYDVSQKAHNALKWLILKQGKVIDGRVFLVWGNTEPTVPSPEDDLLSFIQEEIGLHDTNEIGQNGDATHEVFAEAFNKAIAGYKTDLSYKSKVMILILDAATPGRLSVMYYRNIDKEEYLNRIKSWHDTCNWLHEYKKDENKKVLRFYGAPATKDIAMAAYGTHASDKIVKGLMERMLPCVVDGQRIPLDIVRSAVHRASNPVSMEDWEWRKTLSITCALLKKHYEMEEYAVPLDVNNRNRDYLFGRLLALADVLEKRALAADEKRATNAIRYMNAFSKHPARTWQIIQTNLQPYQAKLGDKVLYYNRIIDEVASQMDIEDFNNRPLSGVYLLGFYSQRHDLYRSKKGKENETLQTN</sequence>
<reference evidence="1 2" key="1">
    <citation type="submission" date="2019-03" db="EMBL/GenBank/DDBJ databases">
        <title>Genomic Encyclopedia of Type Strains, Phase IV (KMG-IV): sequencing the most valuable type-strain genomes for metagenomic binning, comparative biology and taxonomic classification.</title>
        <authorList>
            <person name="Goeker M."/>
        </authorList>
    </citation>
    <scope>NUCLEOTIDE SEQUENCE [LARGE SCALE GENOMIC DNA]</scope>
    <source>
        <strain evidence="1 2">DSM 19377</strain>
    </source>
</reference>
<dbReference type="NCBIfam" id="TIGR01863">
    <property type="entry name" value="cas_Csd1"/>
    <property type="match status" value="1"/>
</dbReference>
<dbReference type="InterPro" id="IPR010144">
    <property type="entry name" value="CRISPR-assoc_prot_Csd1-typ"/>
</dbReference>
<dbReference type="OrthoDB" id="5389988at2"/>
<protein>
    <submittedName>
        <fullName evidence="1">CRISPR-associated Csd1 family protein</fullName>
    </submittedName>
</protein>
<keyword evidence="2" id="KW-1185">Reference proteome</keyword>
<organism evidence="1 2">
    <name type="scientific">Scopulibacillus darangshiensis</name>
    <dbReference type="NCBI Taxonomy" id="442528"/>
    <lineage>
        <taxon>Bacteria</taxon>
        <taxon>Bacillati</taxon>
        <taxon>Bacillota</taxon>
        <taxon>Bacilli</taxon>
        <taxon>Bacillales</taxon>
        <taxon>Sporolactobacillaceae</taxon>
        <taxon>Scopulibacillus</taxon>
    </lineage>
</organism>
<proteinExistence type="predicted"/>